<evidence type="ECO:0000256" key="4">
    <source>
        <dbReference type="ARBA" id="ARBA00023002"/>
    </source>
</evidence>
<reference evidence="8" key="1">
    <citation type="journal article" date="2020" name="Nat. Commun.">
        <title>Large-scale genome sequencing of mycorrhizal fungi provides insights into the early evolution of symbiotic traits.</title>
        <authorList>
            <person name="Miyauchi S."/>
            <person name="Kiss E."/>
            <person name="Kuo A."/>
            <person name="Drula E."/>
            <person name="Kohler A."/>
            <person name="Sanchez-Garcia M."/>
            <person name="Morin E."/>
            <person name="Andreopoulos B."/>
            <person name="Barry K.W."/>
            <person name="Bonito G."/>
            <person name="Buee M."/>
            <person name="Carver A."/>
            <person name="Chen C."/>
            <person name="Cichocki N."/>
            <person name="Clum A."/>
            <person name="Culley D."/>
            <person name="Crous P.W."/>
            <person name="Fauchery L."/>
            <person name="Girlanda M."/>
            <person name="Hayes R.D."/>
            <person name="Keri Z."/>
            <person name="LaButti K."/>
            <person name="Lipzen A."/>
            <person name="Lombard V."/>
            <person name="Magnuson J."/>
            <person name="Maillard F."/>
            <person name="Murat C."/>
            <person name="Nolan M."/>
            <person name="Ohm R.A."/>
            <person name="Pangilinan J."/>
            <person name="Pereira M.F."/>
            <person name="Perotto S."/>
            <person name="Peter M."/>
            <person name="Pfister S."/>
            <person name="Riley R."/>
            <person name="Sitrit Y."/>
            <person name="Stielow J.B."/>
            <person name="Szollosi G."/>
            <person name="Zifcakova L."/>
            <person name="Stursova M."/>
            <person name="Spatafora J.W."/>
            <person name="Tedersoo L."/>
            <person name="Vaario L.M."/>
            <person name="Yamada A."/>
            <person name="Yan M."/>
            <person name="Wang P."/>
            <person name="Xu J."/>
            <person name="Bruns T."/>
            <person name="Baldrian P."/>
            <person name="Vilgalys R."/>
            <person name="Dunand C."/>
            <person name="Henrissat B."/>
            <person name="Grigoriev I.V."/>
            <person name="Hibbett D."/>
            <person name="Nagy L.G."/>
            <person name="Martin F.M."/>
        </authorList>
    </citation>
    <scope>NUCLEOTIDE SEQUENCE</scope>
    <source>
        <strain evidence="8">UH-Tt-Lm1</strain>
    </source>
</reference>
<dbReference type="GO" id="GO:0005811">
    <property type="term" value="C:lipid droplet"/>
    <property type="evidence" value="ECO:0007669"/>
    <property type="project" value="TreeGrafter"/>
</dbReference>
<evidence type="ECO:0000256" key="1">
    <source>
        <dbReference type="ARBA" id="ARBA00022516"/>
    </source>
</evidence>
<feature type="region of interest" description="Disordered" evidence="7">
    <location>
        <begin position="440"/>
        <end position="462"/>
    </location>
</feature>
<accession>A0A9P6L2K7</accession>
<keyword evidence="5" id="KW-0443">Lipid metabolism</keyword>
<reference evidence="8" key="2">
    <citation type="submission" date="2020-11" db="EMBL/GenBank/DDBJ databases">
        <authorList>
            <consortium name="DOE Joint Genome Institute"/>
            <person name="Kuo A."/>
            <person name="Miyauchi S."/>
            <person name="Kiss E."/>
            <person name="Drula E."/>
            <person name="Kohler A."/>
            <person name="Sanchez-Garcia M."/>
            <person name="Andreopoulos B."/>
            <person name="Barry K.W."/>
            <person name="Bonito G."/>
            <person name="Buee M."/>
            <person name="Carver A."/>
            <person name="Chen C."/>
            <person name="Cichocki N."/>
            <person name="Clum A."/>
            <person name="Culley D."/>
            <person name="Crous P.W."/>
            <person name="Fauchery L."/>
            <person name="Girlanda M."/>
            <person name="Hayes R."/>
            <person name="Keri Z."/>
            <person name="Labutti K."/>
            <person name="Lipzen A."/>
            <person name="Lombard V."/>
            <person name="Magnuson J."/>
            <person name="Maillard F."/>
            <person name="Morin E."/>
            <person name="Murat C."/>
            <person name="Nolan M."/>
            <person name="Ohm R."/>
            <person name="Pangilinan J."/>
            <person name="Pereira M."/>
            <person name="Perotto S."/>
            <person name="Peter M."/>
            <person name="Riley R."/>
            <person name="Sitrit Y."/>
            <person name="Stielow B."/>
            <person name="Szollosi G."/>
            <person name="Zifcakova L."/>
            <person name="Stursova M."/>
            <person name="Spatafora J.W."/>
            <person name="Tedersoo L."/>
            <person name="Vaario L.-M."/>
            <person name="Yamada A."/>
            <person name="Yan M."/>
            <person name="Wang P."/>
            <person name="Xu J."/>
            <person name="Bruns T."/>
            <person name="Baldrian P."/>
            <person name="Vilgalys R."/>
            <person name="Henrissat B."/>
            <person name="Grigoriev I.V."/>
            <person name="Hibbett D."/>
            <person name="Nagy L.G."/>
            <person name="Martin F.M."/>
        </authorList>
    </citation>
    <scope>NUCLEOTIDE SEQUENCE</scope>
    <source>
        <strain evidence="8">UH-Tt-Lm1</strain>
    </source>
</reference>
<evidence type="ECO:0000256" key="6">
    <source>
        <dbReference type="ARBA" id="ARBA00023593"/>
    </source>
</evidence>
<dbReference type="PANTHER" id="PTHR43647:SF1">
    <property type="entry name" value="3-KETO-STEROID REDUCTASE ERG27"/>
    <property type="match status" value="1"/>
</dbReference>
<dbReference type="EMBL" id="WIUZ02000019">
    <property type="protein sequence ID" value="KAF9779562.1"/>
    <property type="molecule type" value="Genomic_DNA"/>
</dbReference>
<dbReference type="GO" id="GO:0006694">
    <property type="term" value="P:steroid biosynthetic process"/>
    <property type="evidence" value="ECO:0007669"/>
    <property type="project" value="UniProtKB-KW"/>
</dbReference>
<dbReference type="AlphaFoldDB" id="A0A9P6L2K7"/>
<dbReference type="InterPro" id="IPR051593">
    <property type="entry name" value="Ergosterol_Biosynth_ERG27"/>
</dbReference>
<protein>
    <submittedName>
        <fullName evidence="8">3-keto sterol reductase</fullName>
    </submittedName>
</protein>
<evidence type="ECO:0000313" key="9">
    <source>
        <dbReference type="Proteomes" id="UP000736335"/>
    </source>
</evidence>
<comment type="similarity">
    <text evidence="6">Belongs to the short-chain dehydrogenases/reductases (SDR) family. ERG27 subfamily.</text>
</comment>
<evidence type="ECO:0000256" key="7">
    <source>
        <dbReference type="SAM" id="MobiDB-lite"/>
    </source>
</evidence>
<evidence type="ECO:0000256" key="3">
    <source>
        <dbReference type="ARBA" id="ARBA00022955"/>
    </source>
</evidence>
<keyword evidence="9" id="KW-1185">Reference proteome</keyword>
<keyword evidence="3" id="KW-0752">Steroid biosynthesis</keyword>
<keyword evidence="1" id="KW-0444">Lipid biosynthesis</keyword>
<dbReference type="SUPFAM" id="SSF51735">
    <property type="entry name" value="NAD(P)-binding Rossmann-fold domains"/>
    <property type="match status" value="1"/>
</dbReference>
<dbReference type="GO" id="GO:0000253">
    <property type="term" value="F:3-beta-hydroxysteroid 3-dehydrogenase (NADP+) activity"/>
    <property type="evidence" value="ECO:0007669"/>
    <property type="project" value="TreeGrafter"/>
</dbReference>
<keyword evidence="2" id="KW-0521">NADP</keyword>
<dbReference type="PANTHER" id="PTHR43647">
    <property type="entry name" value="DEHYDROGENASE"/>
    <property type="match status" value="1"/>
</dbReference>
<proteinExistence type="inferred from homology"/>
<dbReference type="PROSITE" id="PS51257">
    <property type="entry name" value="PROKAR_LIPOPROTEIN"/>
    <property type="match status" value="1"/>
</dbReference>
<feature type="region of interest" description="Disordered" evidence="7">
    <location>
        <begin position="31"/>
        <end position="50"/>
    </location>
</feature>
<evidence type="ECO:0000256" key="5">
    <source>
        <dbReference type="ARBA" id="ARBA00023098"/>
    </source>
</evidence>
<dbReference type="OrthoDB" id="9989144at2759"/>
<dbReference type="Gene3D" id="3.40.50.720">
    <property type="entry name" value="NAD(P)-binding Rossmann-like Domain"/>
    <property type="match status" value="1"/>
</dbReference>
<sequence length="462" mass="52389">MSRLYIAVTGANNGVGFGACQRLLEQLSSEHQTDGNPQFDIPVESKDVPDERPRWSGLTLIMVCRNVQRAEAARGKLLSYLDQILEGRKARGALDEYGQNFRQNLVIGIEKCDFTSVESVVGCARGMRTKYPYLNHLVLNAGAASFVAIDWFKLIVPFILHPIISLTVVSYIIQAIGERTHDGFGYIWQCNVFGPYLFYRELQPLLEAFHSRSDVDCHYPSRVLWTSSLEATHFYRPEDWQLVTTDHSYESSKYQVDLLASQLEIQALRLEEQTNRPAKVRHLIIHPGVASTGIVDSFLHPILVHLMGLSFYLARFLGSPHHPRDPHTAGIAATHTLLTPLENLPNPQRHSKCLKFNEIDNEEKMRLQEKLTEVRWVQVIDPKDPPPPIKFGAQTDCFGNPRVGVTRVKQWKEYEPESRALVDRFEGLYKSLILDHPEKFRDDAGPAADVPVVQKRRSSLGG</sequence>
<name>A0A9P6L2K7_9AGAM</name>
<comment type="caution">
    <text evidence="8">The sequence shown here is derived from an EMBL/GenBank/DDBJ whole genome shotgun (WGS) entry which is preliminary data.</text>
</comment>
<dbReference type="GO" id="GO:0005789">
    <property type="term" value="C:endoplasmic reticulum membrane"/>
    <property type="evidence" value="ECO:0007669"/>
    <property type="project" value="TreeGrafter"/>
</dbReference>
<keyword evidence="4" id="KW-0560">Oxidoreductase</keyword>
<evidence type="ECO:0000256" key="2">
    <source>
        <dbReference type="ARBA" id="ARBA00022857"/>
    </source>
</evidence>
<evidence type="ECO:0000313" key="8">
    <source>
        <dbReference type="EMBL" id="KAF9779562.1"/>
    </source>
</evidence>
<dbReference type="Proteomes" id="UP000736335">
    <property type="component" value="Unassembled WGS sequence"/>
</dbReference>
<organism evidence="8 9">
    <name type="scientific">Thelephora terrestris</name>
    <dbReference type="NCBI Taxonomy" id="56493"/>
    <lineage>
        <taxon>Eukaryota</taxon>
        <taxon>Fungi</taxon>
        <taxon>Dikarya</taxon>
        <taxon>Basidiomycota</taxon>
        <taxon>Agaricomycotina</taxon>
        <taxon>Agaricomycetes</taxon>
        <taxon>Thelephorales</taxon>
        <taxon>Thelephoraceae</taxon>
        <taxon>Thelephora</taxon>
    </lineage>
</organism>
<gene>
    <name evidence="8" type="ORF">BJ322DRAFT_1088165</name>
</gene>
<dbReference type="InterPro" id="IPR036291">
    <property type="entry name" value="NAD(P)-bd_dom_sf"/>
</dbReference>
<dbReference type="GO" id="GO:0005741">
    <property type="term" value="C:mitochondrial outer membrane"/>
    <property type="evidence" value="ECO:0007669"/>
    <property type="project" value="TreeGrafter"/>
</dbReference>